<dbReference type="EMBL" id="MT142723">
    <property type="protein sequence ID" value="QJA87638.1"/>
    <property type="molecule type" value="Genomic_DNA"/>
</dbReference>
<accession>A0A6H2A0Z7</accession>
<evidence type="ECO:0000313" key="2">
    <source>
        <dbReference type="EMBL" id="QJA87638.1"/>
    </source>
</evidence>
<name>A0A6H2A0Z7_9ZZZZ</name>
<organism evidence="1">
    <name type="scientific">viral metagenome</name>
    <dbReference type="NCBI Taxonomy" id="1070528"/>
    <lineage>
        <taxon>unclassified sequences</taxon>
        <taxon>metagenomes</taxon>
        <taxon>organismal metagenomes</taxon>
    </lineage>
</organism>
<reference evidence="1" key="1">
    <citation type="submission" date="2020-03" db="EMBL/GenBank/DDBJ databases">
        <title>The deep terrestrial virosphere.</title>
        <authorList>
            <person name="Holmfeldt K."/>
            <person name="Nilsson E."/>
            <person name="Simone D."/>
            <person name="Lopez-Fernandez M."/>
            <person name="Wu X."/>
            <person name="de Brujin I."/>
            <person name="Lundin D."/>
            <person name="Andersson A."/>
            <person name="Bertilsson S."/>
            <person name="Dopson M."/>
        </authorList>
    </citation>
    <scope>NUCLEOTIDE SEQUENCE</scope>
    <source>
        <strain evidence="2">MM415B02934</strain>
        <strain evidence="1">TM448A03295</strain>
    </source>
</reference>
<dbReference type="AlphaFoldDB" id="A0A6H2A0Z7"/>
<sequence length="64" mass="7481">MKINTQKILKEIGRLDLSLDELGKRIDPPMSKWALWYLIHNGKTLNRIERIAKALELDPKDLII</sequence>
<protein>
    <submittedName>
        <fullName evidence="1">Uncharacterized protein</fullName>
    </submittedName>
</protein>
<evidence type="ECO:0000313" key="1">
    <source>
        <dbReference type="EMBL" id="QJA53185.1"/>
    </source>
</evidence>
<gene>
    <name evidence="2" type="ORF">MM415B02934_0001</name>
    <name evidence="1" type="ORF">TM448A03295_0002</name>
</gene>
<proteinExistence type="predicted"/>
<dbReference type="EMBL" id="MT144401">
    <property type="protein sequence ID" value="QJA53185.1"/>
    <property type="molecule type" value="Genomic_DNA"/>
</dbReference>